<dbReference type="PANTHER" id="PTHR11214">
    <property type="entry name" value="BETA-1,3-N-ACETYLGLUCOSAMINYLTRANSFERASE"/>
    <property type="match status" value="1"/>
</dbReference>
<comment type="similarity">
    <text evidence="2 11">Belongs to the glycosyltransferase 31 family.</text>
</comment>
<keyword evidence="10" id="KW-0325">Glycoprotein</keyword>
<proteinExistence type="inferred from homology"/>
<evidence type="ECO:0000256" key="8">
    <source>
        <dbReference type="ARBA" id="ARBA00023034"/>
    </source>
</evidence>
<evidence type="ECO:0000256" key="7">
    <source>
        <dbReference type="ARBA" id="ARBA00022989"/>
    </source>
</evidence>
<comment type="caution">
    <text evidence="12">The sequence shown here is derived from an EMBL/GenBank/DDBJ whole genome shotgun (WGS) entry which is preliminary data.</text>
</comment>
<reference evidence="12 13" key="1">
    <citation type="journal article" date="2019" name="Commun. Biol.">
        <title>The bagworm genome reveals a unique fibroin gene that provides high tensile strength.</title>
        <authorList>
            <person name="Kono N."/>
            <person name="Nakamura H."/>
            <person name="Ohtoshi R."/>
            <person name="Tomita M."/>
            <person name="Numata K."/>
            <person name="Arakawa K."/>
        </authorList>
    </citation>
    <scope>NUCLEOTIDE SEQUENCE [LARGE SCALE GENOMIC DNA]</scope>
</reference>
<keyword evidence="4 12" id="KW-0808">Transferase</keyword>
<keyword evidence="3 11" id="KW-0328">Glycosyltransferase</keyword>
<evidence type="ECO:0000256" key="11">
    <source>
        <dbReference type="RuleBase" id="RU363063"/>
    </source>
</evidence>
<keyword evidence="6" id="KW-0735">Signal-anchor</keyword>
<evidence type="ECO:0000256" key="3">
    <source>
        <dbReference type="ARBA" id="ARBA00022676"/>
    </source>
</evidence>
<comment type="subcellular location">
    <subcellularLocation>
        <location evidence="1 11">Golgi apparatus membrane</location>
        <topology evidence="1 11">Single-pass type II membrane protein</topology>
    </subcellularLocation>
</comment>
<organism evidence="12 13">
    <name type="scientific">Eumeta variegata</name>
    <name type="common">Bagworm moth</name>
    <name type="synonym">Eumeta japonica</name>
    <dbReference type="NCBI Taxonomy" id="151549"/>
    <lineage>
        <taxon>Eukaryota</taxon>
        <taxon>Metazoa</taxon>
        <taxon>Ecdysozoa</taxon>
        <taxon>Arthropoda</taxon>
        <taxon>Hexapoda</taxon>
        <taxon>Insecta</taxon>
        <taxon>Pterygota</taxon>
        <taxon>Neoptera</taxon>
        <taxon>Endopterygota</taxon>
        <taxon>Lepidoptera</taxon>
        <taxon>Glossata</taxon>
        <taxon>Ditrysia</taxon>
        <taxon>Tineoidea</taxon>
        <taxon>Psychidae</taxon>
        <taxon>Oiketicinae</taxon>
        <taxon>Eumeta</taxon>
    </lineage>
</organism>
<keyword evidence="5" id="KW-0812">Transmembrane</keyword>
<dbReference type="AlphaFoldDB" id="A0A4C1SUX2"/>
<evidence type="ECO:0000313" key="12">
    <source>
        <dbReference type="EMBL" id="GBP04841.1"/>
    </source>
</evidence>
<dbReference type="OrthoDB" id="115198at2759"/>
<evidence type="ECO:0000313" key="13">
    <source>
        <dbReference type="Proteomes" id="UP000299102"/>
    </source>
</evidence>
<accession>A0A4C1SUX2</accession>
<evidence type="ECO:0000256" key="4">
    <source>
        <dbReference type="ARBA" id="ARBA00022679"/>
    </source>
</evidence>
<evidence type="ECO:0000256" key="9">
    <source>
        <dbReference type="ARBA" id="ARBA00023136"/>
    </source>
</evidence>
<dbReference type="InterPro" id="IPR002659">
    <property type="entry name" value="Glyco_trans_31"/>
</dbReference>
<dbReference type="Pfam" id="PF01762">
    <property type="entry name" value="Galactosyl_T"/>
    <property type="match status" value="1"/>
</dbReference>
<dbReference type="EC" id="2.4.1.-" evidence="11"/>
<dbReference type="Gene3D" id="3.90.550.50">
    <property type="match status" value="1"/>
</dbReference>
<keyword evidence="8 11" id="KW-0333">Golgi apparatus</keyword>
<evidence type="ECO:0000256" key="5">
    <source>
        <dbReference type="ARBA" id="ARBA00022692"/>
    </source>
</evidence>
<dbReference type="GO" id="GO:0016758">
    <property type="term" value="F:hexosyltransferase activity"/>
    <property type="evidence" value="ECO:0007669"/>
    <property type="project" value="InterPro"/>
</dbReference>
<dbReference type="EMBL" id="BGZK01000015">
    <property type="protein sequence ID" value="GBP04841.1"/>
    <property type="molecule type" value="Genomic_DNA"/>
</dbReference>
<name>A0A4C1SUX2_EUMVA</name>
<keyword evidence="9" id="KW-0472">Membrane</keyword>
<evidence type="ECO:0000256" key="10">
    <source>
        <dbReference type="ARBA" id="ARBA00023180"/>
    </source>
</evidence>
<evidence type="ECO:0000256" key="2">
    <source>
        <dbReference type="ARBA" id="ARBA00008661"/>
    </source>
</evidence>
<keyword evidence="7" id="KW-1133">Transmembrane helix</keyword>
<protein>
    <recommendedName>
        <fullName evidence="11">Hexosyltransferase</fullName>
        <ecNumber evidence="11">2.4.1.-</ecNumber>
    </recommendedName>
</protein>
<dbReference type="Proteomes" id="UP000299102">
    <property type="component" value="Unassembled WGS sequence"/>
</dbReference>
<dbReference type="PANTHER" id="PTHR11214:SF376">
    <property type="entry name" value="HEXOSYLTRANSFERASE"/>
    <property type="match status" value="1"/>
</dbReference>
<evidence type="ECO:0000256" key="1">
    <source>
        <dbReference type="ARBA" id="ARBA00004323"/>
    </source>
</evidence>
<sequence>MRYTIAVILLPVTGFILLCYHSFTATLVNHHEAALEDPSNILLNLDNFHFVINTFPCDGHVDGPLLAVIISSDPGNLDRRKAIRQTWGGSCDTTKVVFLFGETENTTVARTVQMESATFRDIVQGNFIDSYRNMTYKHMMGLKWATHHCPTARYVLKTDDDLFVNMGALRIFLMDKLLPRQTKNRIFCEVLSNVGVIRNVSSKWMVTMKEYPEDRYPKYCSGFSVLYTRDVVPQLLKASQNIPLFWVDDVYITGMLAGQLLIPLEPWGTMVLSPRRANLLISIGPSYAGDFFLGPPDISAAGIVEFWKAVYHI</sequence>
<gene>
    <name evidence="12" type="primary">B3galt5</name>
    <name evidence="12" type="ORF">EVAR_3747_1</name>
</gene>
<dbReference type="FunFam" id="3.90.550.50:FF:000001">
    <property type="entry name" value="Hexosyltransferase"/>
    <property type="match status" value="1"/>
</dbReference>
<dbReference type="GO" id="GO:0000139">
    <property type="term" value="C:Golgi membrane"/>
    <property type="evidence" value="ECO:0007669"/>
    <property type="project" value="UniProtKB-SubCell"/>
</dbReference>
<dbReference type="STRING" id="151549.A0A4C1SUX2"/>
<evidence type="ECO:0000256" key="6">
    <source>
        <dbReference type="ARBA" id="ARBA00022968"/>
    </source>
</evidence>
<keyword evidence="13" id="KW-1185">Reference proteome</keyword>
<dbReference type="GO" id="GO:0006493">
    <property type="term" value="P:protein O-linked glycosylation"/>
    <property type="evidence" value="ECO:0007669"/>
    <property type="project" value="TreeGrafter"/>
</dbReference>